<comment type="caution">
    <text evidence="2">The sequence shown here is derived from an EMBL/GenBank/DDBJ whole genome shotgun (WGS) entry which is preliminary data.</text>
</comment>
<reference evidence="2 3" key="1">
    <citation type="submission" date="2013-11" db="EMBL/GenBank/DDBJ databases">
        <title>The Genome Sequence of Phytophthora parasitica P1976.</title>
        <authorList>
            <consortium name="The Broad Institute Genomics Platform"/>
            <person name="Russ C."/>
            <person name="Tyler B."/>
            <person name="Panabieres F."/>
            <person name="Shan W."/>
            <person name="Tripathy S."/>
            <person name="Grunwald N."/>
            <person name="Machado M."/>
            <person name="Johnson C.S."/>
            <person name="Walker B."/>
            <person name="Young S."/>
            <person name="Zeng Q."/>
            <person name="Gargeya S."/>
            <person name="Fitzgerald M."/>
            <person name="Haas B."/>
            <person name="Abouelleil A."/>
            <person name="Allen A.W."/>
            <person name="Alvarado L."/>
            <person name="Arachchi H.M."/>
            <person name="Berlin A.M."/>
            <person name="Chapman S.B."/>
            <person name="Gainer-Dewar J."/>
            <person name="Goldberg J."/>
            <person name="Griggs A."/>
            <person name="Gujja S."/>
            <person name="Hansen M."/>
            <person name="Howarth C."/>
            <person name="Imamovic A."/>
            <person name="Ireland A."/>
            <person name="Larimer J."/>
            <person name="McCowan C."/>
            <person name="Murphy C."/>
            <person name="Pearson M."/>
            <person name="Poon T.W."/>
            <person name="Priest M."/>
            <person name="Roberts A."/>
            <person name="Saif S."/>
            <person name="Shea T."/>
            <person name="Sisk P."/>
            <person name="Sykes S."/>
            <person name="Wortman J."/>
            <person name="Nusbaum C."/>
            <person name="Birren B."/>
        </authorList>
    </citation>
    <scope>NUCLEOTIDE SEQUENCE [LARGE SCALE GENOMIC DNA]</scope>
    <source>
        <strain evidence="2 3">P1976</strain>
    </source>
</reference>
<sequence length="66" mass="7130">MEEAICVDLQEYGHGQFGKRNPPRLDRRSLGEEGSTDAPAVAQPVDTGANSKPEPMALSSVESFVR</sequence>
<dbReference type="AlphaFoldDB" id="A0A080YZA4"/>
<proteinExistence type="predicted"/>
<feature type="region of interest" description="Disordered" evidence="1">
    <location>
        <begin position="11"/>
        <end position="66"/>
    </location>
</feature>
<evidence type="ECO:0000313" key="3">
    <source>
        <dbReference type="Proteomes" id="UP000028582"/>
    </source>
</evidence>
<dbReference type="Proteomes" id="UP000028582">
    <property type="component" value="Unassembled WGS sequence"/>
</dbReference>
<name>A0A080YZA4_PHYNI</name>
<dbReference type="EMBL" id="ANJA01004055">
    <property type="protein sequence ID" value="ETO59715.1"/>
    <property type="molecule type" value="Genomic_DNA"/>
</dbReference>
<evidence type="ECO:0000313" key="2">
    <source>
        <dbReference type="EMBL" id="ETO59715.1"/>
    </source>
</evidence>
<organism evidence="2 3">
    <name type="scientific">Phytophthora nicotianae P1976</name>
    <dbReference type="NCBI Taxonomy" id="1317066"/>
    <lineage>
        <taxon>Eukaryota</taxon>
        <taxon>Sar</taxon>
        <taxon>Stramenopiles</taxon>
        <taxon>Oomycota</taxon>
        <taxon>Peronosporomycetes</taxon>
        <taxon>Peronosporales</taxon>
        <taxon>Peronosporaceae</taxon>
        <taxon>Phytophthora</taxon>
    </lineage>
</organism>
<evidence type="ECO:0000256" key="1">
    <source>
        <dbReference type="SAM" id="MobiDB-lite"/>
    </source>
</evidence>
<accession>A0A080YZA4</accession>
<gene>
    <name evidence="2" type="ORF">F444_21982</name>
</gene>
<protein>
    <submittedName>
        <fullName evidence="2">Uncharacterized protein</fullName>
    </submittedName>
</protein>
<feature type="non-terminal residue" evidence="2">
    <location>
        <position position="66"/>
    </location>
</feature>